<dbReference type="PANTHER" id="PTHR33941:SF11">
    <property type="entry name" value="BACTERIAL MICROCOMPARTMENT SHELL PROTEIN PDUJ"/>
    <property type="match status" value="1"/>
</dbReference>
<proteinExistence type="inferred from homology"/>
<feature type="domain" description="BMC" evidence="4">
    <location>
        <begin position="96"/>
        <end position="182"/>
    </location>
</feature>
<keyword evidence="6" id="KW-1185">Reference proteome</keyword>
<dbReference type="CDD" id="cd07054">
    <property type="entry name" value="BMC_PduT_repeat2"/>
    <property type="match status" value="1"/>
</dbReference>
<gene>
    <name evidence="5" type="ORF">HNQ80_003764</name>
</gene>
<evidence type="ECO:0000256" key="1">
    <source>
        <dbReference type="ARBA" id="ARBA00024322"/>
    </source>
</evidence>
<dbReference type="Proteomes" id="UP000579281">
    <property type="component" value="Unassembled WGS sequence"/>
</dbReference>
<comment type="caution">
    <text evidence="5">The sequence shown here is derived from an EMBL/GenBank/DDBJ whole genome shotgun (WGS) entry which is preliminary data.</text>
</comment>
<sequence length="182" mass="18799">MKKSIGLVEFKSIAKGIEATDAMLKAAHVELILSTPICPGKYVTLISGDVGAVKNAVEVGKQTGSIFTIESYVIPNVSPTIFPALTATMDVNKITSLGIIETISAITSIVAGDVAVKSANVQLLEIRLARGLGGKGFVLISGEVAAVKQAIKACENKLEETGGIISAVAIASPSHELISKLL</sequence>
<dbReference type="InterPro" id="IPR000249">
    <property type="entry name" value="BMC_dom"/>
</dbReference>
<dbReference type="EMBL" id="JACHEN010000026">
    <property type="protein sequence ID" value="MBB6217641.1"/>
    <property type="molecule type" value="Genomic_DNA"/>
</dbReference>
<dbReference type="AlphaFoldDB" id="A0A841KW22"/>
<dbReference type="PIRSF" id="PIRSF034834">
    <property type="entry name" value="PduT"/>
    <property type="match status" value="1"/>
</dbReference>
<dbReference type="Pfam" id="PF00936">
    <property type="entry name" value="BMC"/>
    <property type="match status" value="2"/>
</dbReference>
<dbReference type="InterPro" id="IPR044872">
    <property type="entry name" value="CcmK/CsoS1_BMC"/>
</dbReference>
<organism evidence="5 6">
    <name type="scientific">Anaerosolibacter carboniphilus</name>
    <dbReference type="NCBI Taxonomy" id="1417629"/>
    <lineage>
        <taxon>Bacteria</taxon>
        <taxon>Bacillati</taxon>
        <taxon>Bacillota</taxon>
        <taxon>Clostridia</taxon>
        <taxon>Peptostreptococcales</taxon>
        <taxon>Thermotaleaceae</taxon>
        <taxon>Anaerosolibacter</taxon>
    </lineage>
</organism>
<evidence type="ECO:0000313" key="6">
    <source>
        <dbReference type="Proteomes" id="UP000579281"/>
    </source>
</evidence>
<dbReference type="RefSeq" id="WP_184312136.1">
    <property type="nucleotide sequence ID" value="NZ_JACHEN010000026.1"/>
</dbReference>
<protein>
    <submittedName>
        <fullName evidence="5">Microcompartment protein CcmL/EutN</fullName>
    </submittedName>
</protein>
<dbReference type="InterPro" id="IPR037233">
    <property type="entry name" value="CcmK-like_sf"/>
</dbReference>
<dbReference type="CDD" id="cd07053">
    <property type="entry name" value="BMC_PduT_repeat1"/>
    <property type="match status" value="1"/>
</dbReference>
<dbReference type="Gene3D" id="3.30.70.1710">
    <property type="match status" value="2"/>
</dbReference>
<dbReference type="SMART" id="SM00877">
    <property type="entry name" value="BMC"/>
    <property type="match status" value="2"/>
</dbReference>
<dbReference type="InterPro" id="IPR050575">
    <property type="entry name" value="BMC_shell"/>
</dbReference>
<dbReference type="PROSITE" id="PS51930">
    <property type="entry name" value="BMC_2"/>
    <property type="match status" value="2"/>
</dbReference>
<evidence type="ECO:0000256" key="2">
    <source>
        <dbReference type="ARBA" id="ARBA00024446"/>
    </source>
</evidence>
<dbReference type="SUPFAM" id="SSF143414">
    <property type="entry name" value="CcmK-like"/>
    <property type="match status" value="2"/>
</dbReference>
<name>A0A841KW22_9FIRM</name>
<comment type="subcellular location">
    <subcellularLocation>
        <location evidence="1">Bacterial microcompartment</location>
    </subcellularLocation>
</comment>
<evidence type="ECO:0000256" key="3">
    <source>
        <dbReference type="PROSITE-ProRule" id="PRU01278"/>
    </source>
</evidence>
<dbReference type="GO" id="GO:0031469">
    <property type="term" value="C:bacterial microcompartment"/>
    <property type="evidence" value="ECO:0007669"/>
    <property type="project" value="UniProtKB-SubCell"/>
</dbReference>
<keyword evidence="2" id="KW-1283">Bacterial microcompartment</keyword>
<feature type="domain" description="BMC" evidence="4">
    <location>
        <begin position="4"/>
        <end position="86"/>
    </location>
</feature>
<dbReference type="InterPro" id="IPR011238">
    <property type="entry name" value="Micro_shell_prot_PduT"/>
</dbReference>
<accession>A0A841KW22</accession>
<reference evidence="5 6" key="1">
    <citation type="submission" date="2020-08" db="EMBL/GenBank/DDBJ databases">
        <title>Genomic Encyclopedia of Type Strains, Phase IV (KMG-IV): sequencing the most valuable type-strain genomes for metagenomic binning, comparative biology and taxonomic classification.</title>
        <authorList>
            <person name="Goeker M."/>
        </authorList>
    </citation>
    <scope>NUCLEOTIDE SEQUENCE [LARGE SCALE GENOMIC DNA]</scope>
    <source>
        <strain evidence="5 6">DSM 103526</strain>
    </source>
</reference>
<dbReference type="PANTHER" id="PTHR33941">
    <property type="entry name" value="PROPANEDIOL UTILIZATION PROTEIN PDUA"/>
    <property type="match status" value="1"/>
</dbReference>
<comment type="similarity">
    <text evidence="3">Belongs to the bacterial microcompartments protein family.</text>
</comment>
<evidence type="ECO:0000259" key="4">
    <source>
        <dbReference type="PROSITE" id="PS51930"/>
    </source>
</evidence>
<evidence type="ECO:0000313" key="5">
    <source>
        <dbReference type="EMBL" id="MBB6217641.1"/>
    </source>
</evidence>